<dbReference type="EMBL" id="CP036298">
    <property type="protein sequence ID" value="QDV27715.1"/>
    <property type="molecule type" value="Genomic_DNA"/>
</dbReference>
<keyword evidence="4" id="KW-1185">Reference proteome</keyword>
<evidence type="ECO:0000256" key="1">
    <source>
        <dbReference type="SAM" id="Phobius"/>
    </source>
</evidence>
<name>A0A518GGI7_9BACT</name>
<gene>
    <name evidence="3" type="ORF">Q31a_61080</name>
</gene>
<evidence type="ECO:0000259" key="2">
    <source>
        <dbReference type="Pfam" id="PF01882"/>
    </source>
</evidence>
<evidence type="ECO:0000313" key="4">
    <source>
        <dbReference type="Proteomes" id="UP000318017"/>
    </source>
</evidence>
<dbReference type="Pfam" id="PF01882">
    <property type="entry name" value="DUF58"/>
    <property type="match status" value="1"/>
</dbReference>
<dbReference type="AlphaFoldDB" id="A0A518GGI7"/>
<keyword evidence="1" id="KW-0812">Transmembrane</keyword>
<protein>
    <recommendedName>
        <fullName evidence="2">DUF58 domain-containing protein</fullName>
    </recommendedName>
</protein>
<dbReference type="InterPro" id="IPR002881">
    <property type="entry name" value="DUF58"/>
</dbReference>
<keyword evidence="1" id="KW-0472">Membrane</keyword>
<organism evidence="3 4">
    <name type="scientific">Aureliella helgolandensis</name>
    <dbReference type="NCBI Taxonomy" id="2527968"/>
    <lineage>
        <taxon>Bacteria</taxon>
        <taxon>Pseudomonadati</taxon>
        <taxon>Planctomycetota</taxon>
        <taxon>Planctomycetia</taxon>
        <taxon>Pirellulales</taxon>
        <taxon>Pirellulaceae</taxon>
        <taxon>Aureliella</taxon>
    </lineage>
</organism>
<feature type="transmembrane region" description="Helical" evidence="1">
    <location>
        <begin position="28"/>
        <end position="47"/>
    </location>
</feature>
<keyword evidence="1" id="KW-1133">Transmembrane helix</keyword>
<dbReference type="PANTHER" id="PTHR33608:SF6">
    <property type="entry name" value="BLL2464 PROTEIN"/>
    <property type="match status" value="1"/>
</dbReference>
<dbReference type="OrthoDB" id="9778037at2"/>
<dbReference type="Proteomes" id="UP000318017">
    <property type="component" value="Chromosome"/>
</dbReference>
<proteinExistence type="predicted"/>
<sequence length="569" mass="64068">MTNRCRILILVGVLGGLAGVLRSQDTLAILSLSILVWLFFSWCWFRIQTQWQWTHIRCTRYIHGRPAQQCVLWADRRIEVELRVELPRIRFGAPVVVRDWVPESVTQLSGESFASVDWLASSQCLIYQVLINSAGSVIFPGTQFQFQDPQGLFIAERFHDEELHLRSLPSFATTVDSHPNVKRLNSIPQHGIHRLQRAGLGSELLELREYQSGDPPKSIAWKVSARRDRLMTRQYESEVPVRLTLLVDGYASNRMGGWGLRMLDQLNYVAASVGRSAISAGDLVGYALMDQGGVKRRRPSGGERAFFQLLEALAEFTADAELPPPAYTRSLLHSALAVCQRRYPELMESKVNRLPWTFWPLPPWRKNWRHRQQIAALLGVVQQLSSTQTAQLAFDDHSMAVAIQRLLRESGWDDNGSTLPESSPRTPDRIPMFAREVLKSVSLARDNEVFVLMLDLLDADSDLDPLLAAVRVAVARHHRVVCICPTPTTHAFQSTDGDSSSQLTPLERELQVLSHAAELRVLRQIQPLKRMLRKSGARVAFAGDRQAIALVLSEAELVGSGRTLARSTR</sequence>
<accession>A0A518GGI7</accession>
<dbReference type="KEGG" id="ahel:Q31a_61080"/>
<feature type="domain" description="DUF58" evidence="2">
    <location>
        <begin position="206"/>
        <end position="320"/>
    </location>
</feature>
<dbReference type="PANTHER" id="PTHR33608">
    <property type="entry name" value="BLL2464 PROTEIN"/>
    <property type="match status" value="1"/>
</dbReference>
<evidence type="ECO:0000313" key="3">
    <source>
        <dbReference type="EMBL" id="QDV27715.1"/>
    </source>
</evidence>
<dbReference type="RefSeq" id="WP_145085519.1">
    <property type="nucleotide sequence ID" value="NZ_CP036298.1"/>
</dbReference>
<reference evidence="3 4" key="1">
    <citation type="submission" date="2019-02" db="EMBL/GenBank/DDBJ databases">
        <title>Deep-cultivation of Planctomycetes and their phenomic and genomic characterization uncovers novel biology.</title>
        <authorList>
            <person name="Wiegand S."/>
            <person name="Jogler M."/>
            <person name="Boedeker C."/>
            <person name="Pinto D."/>
            <person name="Vollmers J."/>
            <person name="Rivas-Marin E."/>
            <person name="Kohn T."/>
            <person name="Peeters S.H."/>
            <person name="Heuer A."/>
            <person name="Rast P."/>
            <person name="Oberbeckmann S."/>
            <person name="Bunk B."/>
            <person name="Jeske O."/>
            <person name="Meyerdierks A."/>
            <person name="Storesund J.E."/>
            <person name="Kallscheuer N."/>
            <person name="Luecker S."/>
            <person name="Lage O.M."/>
            <person name="Pohl T."/>
            <person name="Merkel B.J."/>
            <person name="Hornburger P."/>
            <person name="Mueller R.-W."/>
            <person name="Bruemmer F."/>
            <person name="Labrenz M."/>
            <person name="Spormann A.M."/>
            <person name="Op den Camp H."/>
            <person name="Overmann J."/>
            <person name="Amann R."/>
            <person name="Jetten M.S.M."/>
            <person name="Mascher T."/>
            <person name="Medema M.H."/>
            <person name="Devos D.P."/>
            <person name="Kaster A.-K."/>
            <person name="Ovreas L."/>
            <person name="Rohde M."/>
            <person name="Galperin M.Y."/>
            <person name="Jogler C."/>
        </authorList>
    </citation>
    <scope>NUCLEOTIDE SEQUENCE [LARGE SCALE GENOMIC DNA]</scope>
    <source>
        <strain evidence="3 4">Q31a</strain>
    </source>
</reference>